<keyword evidence="6 7" id="KW-0131">Cell cycle</keyword>
<dbReference type="AlphaFoldDB" id="H8GK89"/>
<proteinExistence type="inferred from homology"/>
<comment type="function">
    <text evidence="7">Essential cell division protein. May link together the upstream cell division proteins, which are predominantly cytoplasmic, with the downstream cell division proteins, which are predominantly periplasmic.</text>
</comment>
<keyword evidence="7" id="KW-0997">Cell inner membrane</keyword>
<dbReference type="EMBL" id="CM001475">
    <property type="protein sequence ID" value="EIC29213.1"/>
    <property type="molecule type" value="Genomic_DNA"/>
</dbReference>
<protein>
    <recommendedName>
        <fullName evidence="7">Cell division protein FtsB</fullName>
    </recommendedName>
</protein>
<dbReference type="Pfam" id="PF04977">
    <property type="entry name" value="DivIC"/>
    <property type="match status" value="1"/>
</dbReference>
<dbReference type="eggNOG" id="COG2919">
    <property type="taxonomic scope" value="Bacteria"/>
</dbReference>
<keyword evidence="4 7" id="KW-1133">Transmembrane helix</keyword>
<gene>
    <name evidence="7" type="primary">ftsB</name>
    <name evidence="8" type="ORF">Metal_1428</name>
</gene>
<dbReference type="STRING" id="686340.Metal_1428"/>
<dbReference type="Proteomes" id="UP000005090">
    <property type="component" value="Chromosome"/>
</dbReference>
<evidence type="ECO:0000313" key="8">
    <source>
        <dbReference type="EMBL" id="EIC29213.1"/>
    </source>
</evidence>
<comment type="similarity">
    <text evidence="7">Belongs to the FtsB family.</text>
</comment>
<keyword evidence="1 7" id="KW-1003">Cell membrane</keyword>
<evidence type="ECO:0000256" key="4">
    <source>
        <dbReference type="ARBA" id="ARBA00022989"/>
    </source>
</evidence>
<keyword evidence="9" id="KW-1185">Reference proteome</keyword>
<comment type="subunit">
    <text evidence="7">Part of a complex composed of FtsB, FtsL and FtsQ.</text>
</comment>
<reference evidence="8 9" key="1">
    <citation type="journal article" date="2013" name="Genome Announc.">
        <title>Genome Sequence of the Obligate Gammaproteobacterial Methanotroph Methylomicrobium album Strain BG8.</title>
        <authorList>
            <person name="Kits K.D."/>
            <person name="Kalyuzhnaya M.G."/>
            <person name="Klotz M.G."/>
            <person name="Jetten M.S."/>
            <person name="Op den Camp H.J."/>
            <person name="Vuilleumier S."/>
            <person name="Bringel F."/>
            <person name="Dispirito A.A."/>
            <person name="Murrell J.C."/>
            <person name="Bruce D."/>
            <person name="Cheng J.F."/>
            <person name="Copeland A."/>
            <person name="Goodwin L."/>
            <person name="Hauser L."/>
            <person name="Lajus A."/>
            <person name="Land M.L."/>
            <person name="Lapidus A."/>
            <person name="Lucas S."/>
            <person name="Medigue C."/>
            <person name="Pitluck S."/>
            <person name="Woyke T."/>
            <person name="Zeytun A."/>
            <person name="Stein L.Y."/>
        </authorList>
    </citation>
    <scope>NUCLEOTIDE SEQUENCE [LARGE SCALE GENOMIC DNA]</scope>
    <source>
        <strain evidence="8 9">BG8</strain>
    </source>
</reference>
<dbReference type="HOGENOM" id="CLU_134863_5_1_6"/>
<dbReference type="InterPro" id="IPR023081">
    <property type="entry name" value="Cell_div_FtsB"/>
</dbReference>
<evidence type="ECO:0000313" key="9">
    <source>
        <dbReference type="Proteomes" id="UP000005090"/>
    </source>
</evidence>
<evidence type="ECO:0000256" key="1">
    <source>
        <dbReference type="ARBA" id="ARBA00022475"/>
    </source>
</evidence>
<dbReference type="PANTHER" id="PTHR37485">
    <property type="entry name" value="CELL DIVISION PROTEIN FTSB"/>
    <property type="match status" value="1"/>
</dbReference>
<evidence type="ECO:0000256" key="2">
    <source>
        <dbReference type="ARBA" id="ARBA00022618"/>
    </source>
</evidence>
<accession>H8GK89</accession>
<dbReference type="PANTHER" id="PTHR37485:SF1">
    <property type="entry name" value="CELL DIVISION PROTEIN FTSB"/>
    <property type="match status" value="1"/>
</dbReference>
<feature type="topological domain" description="Cytoplasmic" evidence="7">
    <location>
        <begin position="1"/>
        <end position="3"/>
    </location>
</feature>
<dbReference type="GO" id="GO:0005886">
    <property type="term" value="C:plasma membrane"/>
    <property type="evidence" value="ECO:0007669"/>
    <property type="project" value="UniProtKB-SubCell"/>
</dbReference>
<evidence type="ECO:0000256" key="3">
    <source>
        <dbReference type="ARBA" id="ARBA00022692"/>
    </source>
</evidence>
<dbReference type="GO" id="GO:0030428">
    <property type="term" value="C:cell septum"/>
    <property type="evidence" value="ECO:0007669"/>
    <property type="project" value="TreeGrafter"/>
</dbReference>
<name>H8GK89_METAL</name>
<evidence type="ECO:0000256" key="7">
    <source>
        <dbReference type="HAMAP-Rule" id="MF_00599"/>
    </source>
</evidence>
<dbReference type="GO" id="GO:0032153">
    <property type="term" value="C:cell division site"/>
    <property type="evidence" value="ECO:0007669"/>
    <property type="project" value="UniProtKB-UniRule"/>
</dbReference>
<dbReference type="HAMAP" id="MF_00599">
    <property type="entry name" value="FtsB"/>
    <property type="match status" value="1"/>
</dbReference>
<feature type="coiled-coil region" evidence="7">
    <location>
        <begin position="29"/>
        <end position="56"/>
    </location>
</feature>
<evidence type="ECO:0000256" key="6">
    <source>
        <dbReference type="ARBA" id="ARBA00023306"/>
    </source>
</evidence>
<comment type="subcellular location">
    <subcellularLocation>
        <location evidence="7">Cell inner membrane</location>
        <topology evidence="7">Single-pass type II membrane protein</topology>
    </subcellularLocation>
    <text evidence="7">Localizes to the division septum.</text>
</comment>
<evidence type="ECO:0000256" key="5">
    <source>
        <dbReference type="ARBA" id="ARBA00023136"/>
    </source>
</evidence>
<dbReference type="RefSeq" id="WP_005370906.1">
    <property type="nucleotide sequence ID" value="NZ_CM001475.1"/>
</dbReference>
<organism evidence="8 9">
    <name type="scientific">Methylomicrobium album BG8</name>
    <dbReference type="NCBI Taxonomy" id="686340"/>
    <lineage>
        <taxon>Bacteria</taxon>
        <taxon>Pseudomonadati</taxon>
        <taxon>Pseudomonadota</taxon>
        <taxon>Gammaproteobacteria</taxon>
        <taxon>Methylococcales</taxon>
        <taxon>Methylococcaceae</taxon>
        <taxon>Methylomicrobium</taxon>
    </lineage>
</organism>
<dbReference type="NCBIfam" id="NF002058">
    <property type="entry name" value="PRK00888.1"/>
    <property type="match status" value="1"/>
</dbReference>
<keyword evidence="7" id="KW-0175">Coiled coil</keyword>
<keyword evidence="2 7" id="KW-0132">Cell division</keyword>
<feature type="topological domain" description="Periplasmic" evidence="7">
    <location>
        <begin position="22"/>
        <end position="90"/>
    </location>
</feature>
<keyword evidence="3 7" id="KW-0812">Transmembrane</keyword>
<sequence>MKFLVAVIILLILHFQYRLWLGDGSLKETRAYQQQLAELKKLAEEKRQRNEKLYAEVRDLHKGQEAIEERARDELGMIREDETFFQVIEK</sequence>
<dbReference type="GO" id="GO:0043093">
    <property type="term" value="P:FtsZ-dependent cytokinesis"/>
    <property type="evidence" value="ECO:0007669"/>
    <property type="project" value="UniProtKB-UniRule"/>
</dbReference>
<keyword evidence="5 7" id="KW-0472">Membrane</keyword>
<dbReference type="InterPro" id="IPR007060">
    <property type="entry name" value="FtsL/DivIC"/>
</dbReference>